<dbReference type="Proteomes" id="UP001604336">
    <property type="component" value="Unassembled WGS sequence"/>
</dbReference>
<comment type="caution">
    <text evidence="1">The sequence shown here is derived from an EMBL/GenBank/DDBJ whole genome shotgun (WGS) entry which is preliminary data.</text>
</comment>
<accession>A0ABD1RS69</accession>
<evidence type="ECO:0000313" key="1">
    <source>
        <dbReference type="EMBL" id="KAL2491265.1"/>
    </source>
</evidence>
<reference evidence="2" key="1">
    <citation type="submission" date="2024-07" db="EMBL/GenBank/DDBJ databases">
        <title>Two chromosome-level genome assemblies of Korean endemic species Abeliophyllum distichum and Forsythia ovata (Oleaceae).</title>
        <authorList>
            <person name="Jang H."/>
        </authorList>
    </citation>
    <scope>NUCLEOTIDE SEQUENCE [LARGE SCALE GENOMIC DNA]</scope>
</reference>
<protein>
    <submittedName>
        <fullName evidence="1">Uncharacterized protein</fullName>
    </submittedName>
</protein>
<organism evidence="1 2">
    <name type="scientific">Abeliophyllum distichum</name>
    <dbReference type="NCBI Taxonomy" id="126358"/>
    <lineage>
        <taxon>Eukaryota</taxon>
        <taxon>Viridiplantae</taxon>
        <taxon>Streptophyta</taxon>
        <taxon>Embryophyta</taxon>
        <taxon>Tracheophyta</taxon>
        <taxon>Spermatophyta</taxon>
        <taxon>Magnoliopsida</taxon>
        <taxon>eudicotyledons</taxon>
        <taxon>Gunneridae</taxon>
        <taxon>Pentapetalae</taxon>
        <taxon>asterids</taxon>
        <taxon>lamiids</taxon>
        <taxon>Lamiales</taxon>
        <taxon>Oleaceae</taxon>
        <taxon>Forsythieae</taxon>
        <taxon>Abeliophyllum</taxon>
    </lineage>
</organism>
<evidence type="ECO:0000313" key="2">
    <source>
        <dbReference type="Proteomes" id="UP001604336"/>
    </source>
</evidence>
<sequence length="153" mass="17415">MVQEILHSSHLTGSLQPASLRPLPKRRGISRGINLEKVWQANGKMPLPIAFDNVERTMQPIGNNAKYFTTLVGNQVRFTVPPCYPSWTEVPEEQRARLHSIIEGDWSPDEYRAVCAAVDRLAADRYHDYKLKAHNHLKAHEPSRPYGEMSAKD</sequence>
<gene>
    <name evidence="1" type="ORF">Adt_26893</name>
</gene>
<name>A0ABD1RS69_9LAMI</name>
<dbReference type="EMBL" id="JBFOLK010000008">
    <property type="protein sequence ID" value="KAL2491265.1"/>
    <property type="molecule type" value="Genomic_DNA"/>
</dbReference>
<keyword evidence="2" id="KW-1185">Reference proteome</keyword>
<proteinExistence type="predicted"/>
<dbReference type="AlphaFoldDB" id="A0ABD1RS69"/>